<evidence type="ECO:0000313" key="1">
    <source>
        <dbReference type="EMBL" id="MDN7245441.1"/>
    </source>
</evidence>
<name>A0ABT8NC23_9BACL</name>
<proteinExistence type="predicted"/>
<protein>
    <submittedName>
        <fullName evidence="1">Uncharacterized protein</fullName>
    </submittedName>
</protein>
<evidence type="ECO:0000313" key="2">
    <source>
        <dbReference type="Proteomes" id="UP001172142"/>
    </source>
</evidence>
<sequence>MNREGEPYSFGIHSSMSLFTDFGNMSEVKPAAVNEQPVTAIQNQVQT</sequence>
<organism evidence="1 2">
    <name type="scientific">Planococcus shenhongbingii</name>
    <dbReference type="NCBI Taxonomy" id="3058398"/>
    <lineage>
        <taxon>Bacteria</taxon>
        <taxon>Bacillati</taxon>
        <taxon>Bacillota</taxon>
        <taxon>Bacilli</taxon>
        <taxon>Bacillales</taxon>
        <taxon>Caryophanaceae</taxon>
        <taxon>Planococcus</taxon>
    </lineage>
</organism>
<gene>
    <name evidence="1" type="ORF">QWY13_08000</name>
</gene>
<keyword evidence="2" id="KW-1185">Reference proteome</keyword>
<dbReference type="RefSeq" id="WP_300990787.1">
    <property type="nucleotide sequence ID" value="NZ_CP129235.1"/>
</dbReference>
<dbReference type="Proteomes" id="UP001172142">
    <property type="component" value="Unassembled WGS sequence"/>
</dbReference>
<accession>A0ABT8NC23</accession>
<reference evidence="1 2" key="1">
    <citation type="submission" date="2023-07" db="EMBL/GenBank/DDBJ databases">
        <title>Novel species in genus Planococcus.</title>
        <authorList>
            <person name="Ning S."/>
        </authorList>
    </citation>
    <scope>NUCLEOTIDE SEQUENCE [LARGE SCALE GENOMIC DNA]</scope>
    <source>
        <strain evidence="1 2">N017</strain>
    </source>
</reference>
<comment type="caution">
    <text evidence="1">The sequence shown here is derived from an EMBL/GenBank/DDBJ whole genome shotgun (WGS) entry which is preliminary data.</text>
</comment>
<dbReference type="EMBL" id="JAUJWU010000001">
    <property type="protein sequence ID" value="MDN7245441.1"/>
    <property type="molecule type" value="Genomic_DNA"/>
</dbReference>